<dbReference type="InterPro" id="IPR001515">
    <property type="entry name" value="Ribosomal_eL32"/>
</dbReference>
<gene>
    <name evidence="7" type="primary">rpl32E</name>
</gene>
<feature type="region of interest" description="Disordered" evidence="6">
    <location>
        <begin position="22"/>
        <end position="41"/>
    </location>
</feature>
<dbReference type="InterPro" id="IPR023654">
    <property type="entry name" value="Ribosomal_eL32_arc"/>
</dbReference>
<dbReference type="InterPro" id="IPR036351">
    <property type="entry name" value="Ribosomal_eL32_sf"/>
</dbReference>
<dbReference type="EMBL" id="AY534910">
    <property type="protein sequence ID" value="AAT10165.1"/>
    <property type="molecule type" value="Genomic_DNA"/>
</dbReference>
<dbReference type="GO" id="GO:0006412">
    <property type="term" value="P:translation"/>
    <property type="evidence" value="ECO:0007669"/>
    <property type="project" value="InterPro"/>
</dbReference>
<keyword evidence="2 7" id="KW-0689">Ribosomal protein</keyword>
<dbReference type="SUPFAM" id="SSF52042">
    <property type="entry name" value="Ribosomal protein L32e"/>
    <property type="match status" value="1"/>
</dbReference>
<accession>Q673R1</accession>
<dbReference type="CDD" id="cd00513">
    <property type="entry name" value="Ribosomal_L32_L32e"/>
    <property type="match status" value="1"/>
</dbReference>
<organism evidence="7">
    <name type="scientific">uncultured marine group II euryarchaeote DeepAnt-JyKC7</name>
    <dbReference type="NCBI Taxonomy" id="274855"/>
    <lineage>
        <taxon>Archaea</taxon>
        <taxon>Methanobacteriati</taxon>
        <taxon>Thermoplasmatota</taxon>
        <taxon>Candidatus Poseidoniia</taxon>
        <taxon>Candidatus Poseidoniales</taxon>
        <taxon>environmental samples</taxon>
    </lineage>
</organism>
<dbReference type="GO" id="GO:0022625">
    <property type="term" value="C:cytosolic large ribosomal subunit"/>
    <property type="evidence" value="ECO:0007669"/>
    <property type="project" value="TreeGrafter"/>
</dbReference>
<proteinExistence type="inferred from homology"/>
<dbReference type="GO" id="GO:0003735">
    <property type="term" value="F:structural constituent of ribosome"/>
    <property type="evidence" value="ECO:0007669"/>
    <property type="project" value="InterPro"/>
</dbReference>
<dbReference type="Pfam" id="PF01655">
    <property type="entry name" value="Ribosomal_L32e"/>
    <property type="match status" value="1"/>
</dbReference>
<evidence type="ECO:0000256" key="4">
    <source>
        <dbReference type="ARBA" id="ARBA00035229"/>
    </source>
</evidence>
<evidence type="ECO:0000256" key="1">
    <source>
        <dbReference type="ARBA" id="ARBA00008431"/>
    </source>
</evidence>
<dbReference type="SMART" id="SM01393">
    <property type="entry name" value="Ribosomal_L32e"/>
    <property type="match status" value="1"/>
</dbReference>
<keyword evidence="3" id="KW-0687">Ribonucleoprotein</keyword>
<evidence type="ECO:0000256" key="6">
    <source>
        <dbReference type="SAM" id="MobiDB-lite"/>
    </source>
</evidence>
<evidence type="ECO:0000256" key="3">
    <source>
        <dbReference type="ARBA" id="ARBA00023274"/>
    </source>
</evidence>
<reference evidence="7" key="1">
    <citation type="journal article" date="2004" name="Environ. Microbiol.">
        <title>Analysis of a genome fragment of a deep-sea uncultivated Group II euryarchaeote containing 16S rDNA, a spectinomycin-like operon and several energy metabolism genes.</title>
        <authorList>
            <person name="Moreira D."/>
            <person name="Rodriguez-Valera F."/>
            <person name="Lopez-Garcia P."/>
        </authorList>
    </citation>
    <scope>NUCLEOTIDE SEQUENCE</scope>
</reference>
<dbReference type="PANTHER" id="PTHR23413">
    <property type="entry name" value="60S RIBOSOMAL PROTEIN L32 AND DNA-DIRECTED RNA POLYMERASE II, SUBUNIT N"/>
    <property type="match status" value="1"/>
</dbReference>
<dbReference type="AlphaFoldDB" id="Q673R1"/>
<comment type="similarity">
    <text evidence="1">Belongs to the eukaryotic ribosomal protein eL32 family.</text>
</comment>
<evidence type="ECO:0000313" key="7">
    <source>
        <dbReference type="EMBL" id="AAT10165.1"/>
    </source>
</evidence>
<evidence type="ECO:0000256" key="5">
    <source>
        <dbReference type="ARBA" id="ARBA00035377"/>
    </source>
</evidence>
<dbReference type="NCBIfam" id="NF006332">
    <property type="entry name" value="PRK08562.1"/>
    <property type="match status" value="1"/>
</dbReference>
<protein>
    <recommendedName>
        <fullName evidence="4">Large ribosomal subunit protein eL32</fullName>
    </recommendedName>
    <alternativeName>
        <fullName evidence="5">50S ribosomal protein L32e</fullName>
    </alternativeName>
</protein>
<evidence type="ECO:0000256" key="2">
    <source>
        <dbReference type="ARBA" id="ARBA00022980"/>
    </source>
</evidence>
<sequence length="121" mass="14353">MKQQPKFRRQEWFRYKRLSRTGWKKPRGDDSSQRKNRRYRSPMVRIGYGKVAEVRGLHPSGFEERLVHVASDLEGLDPEREAVRIAASVGNRKRMSIHDRADDLGLRVLNRRRIERKGDLQ</sequence>
<dbReference type="PANTHER" id="PTHR23413:SF1">
    <property type="entry name" value="RIBOSOMAL PROTEIN L32"/>
    <property type="match status" value="1"/>
</dbReference>
<name>Q673R1_9ARCH</name>